<evidence type="ECO:0000256" key="1">
    <source>
        <dbReference type="ARBA" id="ARBA00010646"/>
    </source>
</evidence>
<accession>A0A7G7CP99</accession>
<evidence type="ECO:0000256" key="3">
    <source>
        <dbReference type="ARBA" id="ARBA00023295"/>
    </source>
</evidence>
<dbReference type="Gene3D" id="3.20.20.80">
    <property type="entry name" value="Glycosidases"/>
    <property type="match status" value="1"/>
</dbReference>
<feature type="signal peptide" evidence="4">
    <location>
        <begin position="1"/>
        <end position="29"/>
    </location>
</feature>
<keyword evidence="3" id="KW-0326">Glycosidase</keyword>
<evidence type="ECO:0000313" key="6">
    <source>
        <dbReference type="Proteomes" id="UP000515743"/>
    </source>
</evidence>
<dbReference type="GO" id="GO:0009253">
    <property type="term" value="P:peptidoglycan catabolic process"/>
    <property type="evidence" value="ECO:0007669"/>
    <property type="project" value="InterPro"/>
</dbReference>
<dbReference type="EMBL" id="CP059404">
    <property type="protein sequence ID" value="QNE89415.1"/>
    <property type="molecule type" value="Genomic_DNA"/>
</dbReference>
<dbReference type="Pfam" id="PF01183">
    <property type="entry name" value="Glyco_hydro_25"/>
    <property type="match status" value="1"/>
</dbReference>
<reference evidence="5 6" key="1">
    <citation type="submission" date="2020-07" db="EMBL/GenBank/DDBJ databases">
        <title>Complete genome and description of Corynebacterium incognita strain Marseille-Q3630 sp. nov.</title>
        <authorList>
            <person name="Boxberger M."/>
        </authorList>
    </citation>
    <scope>NUCLEOTIDE SEQUENCE [LARGE SCALE GENOMIC DNA]</scope>
    <source>
        <strain evidence="5 6">Marseille-Q3630</strain>
    </source>
</reference>
<dbReference type="SMART" id="SM00641">
    <property type="entry name" value="Glyco_25"/>
    <property type="match status" value="1"/>
</dbReference>
<dbReference type="GO" id="GO:0003796">
    <property type="term" value="F:lysozyme activity"/>
    <property type="evidence" value="ECO:0007669"/>
    <property type="project" value="InterPro"/>
</dbReference>
<dbReference type="RefSeq" id="WP_185175789.1">
    <property type="nucleotide sequence ID" value="NZ_CP059404.1"/>
</dbReference>
<dbReference type="AlphaFoldDB" id="A0A7G7CP99"/>
<comment type="similarity">
    <text evidence="1">Belongs to the glycosyl hydrolase 25 family.</text>
</comment>
<keyword evidence="6" id="KW-1185">Reference proteome</keyword>
<evidence type="ECO:0000256" key="2">
    <source>
        <dbReference type="ARBA" id="ARBA00022801"/>
    </source>
</evidence>
<feature type="chain" id="PRO_5028930047" evidence="4">
    <location>
        <begin position="30"/>
        <end position="405"/>
    </location>
</feature>
<dbReference type="PROSITE" id="PS51904">
    <property type="entry name" value="GLYCOSYL_HYDROL_F25_2"/>
    <property type="match status" value="1"/>
</dbReference>
<dbReference type="PANTHER" id="PTHR34135">
    <property type="entry name" value="LYSOZYME"/>
    <property type="match status" value="1"/>
</dbReference>
<dbReference type="InterPro" id="IPR017853">
    <property type="entry name" value="GH"/>
</dbReference>
<dbReference type="Proteomes" id="UP000515743">
    <property type="component" value="Chromosome"/>
</dbReference>
<dbReference type="SUPFAM" id="SSF51445">
    <property type="entry name" value="(Trans)glycosidases"/>
    <property type="match status" value="1"/>
</dbReference>
<dbReference type="PANTHER" id="PTHR34135:SF2">
    <property type="entry name" value="LYSOZYME"/>
    <property type="match status" value="1"/>
</dbReference>
<dbReference type="InterPro" id="IPR002053">
    <property type="entry name" value="Glyco_hydro_25"/>
</dbReference>
<evidence type="ECO:0000313" key="5">
    <source>
        <dbReference type="EMBL" id="QNE89415.1"/>
    </source>
</evidence>
<sequence length="405" mass="42043">MTSTRGLVAVLSALAISATATLGGGVAHAIPGTAAPSGVDVAAHQHPGGQAINWNKVRGDGQSFAFIKATEGSDFTNDHFSDDVRQAQAAGMKVGAYHYALPSDDPARQAQHFASKVEQLPAGSLPPVLDIEVSEGKSPQQLINWTRVFLSETERLTGQKPMVYTYRYFWTDHMGNTTQFSEYPLWLAAYQAKAPKPMGGWDEMAFWQRSDSGRVKGIAAPVDMNLFNGNAGQLASFSSGNLNNFGGVIDDLVLPGGALDALGADNTALIGAILALAATGAAAPAVIDAAEKAGLSGSGAQEILGQVKALDKAGKLPKADLKKMAVGDYNIGDLLILLDNAQHLDAAQKERAVGRGGGAPQKADASQVKAAAGAARGAGVSVPDFDAHQVARDVNALAATMRRFG</sequence>
<keyword evidence="4" id="KW-0732">Signal</keyword>
<dbReference type="InterPro" id="IPR018077">
    <property type="entry name" value="Glyco_hydro_fam25_subgr"/>
</dbReference>
<evidence type="ECO:0000256" key="4">
    <source>
        <dbReference type="SAM" id="SignalP"/>
    </source>
</evidence>
<name>A0A7G7CP99_9CORY</name>
<gene>
    <name evidence="5" type="ORF">H0194_10350</name>
</gene>
<dbReference type="GO" id="GO:0016998">
    <property type="term" value="P:cell wall macromolecule catabolic process"/>
    <property type="evidence" value="ECO:0007669"/>
    <property type="project" value="InterPro"/>
</dbReference>
<organism evidence="5 6">
    <name type="scientific">Corynebacterium incognita</name>
    <dbReference type="NCBI Taxonomy" id="2754725"/>
    <lineage>
        <taxon>Bacteria</taxon>
        <taxon>Bacillati</taxon>
        <taxon>Actinomycetota</taxon>
        <taxon>Actinomycetes</taxon>
        <taxon>Mycobacteriales</taxon>
        <taxon>Corynebacteriaceae</taxon>
        <taxon>Corynebacterium</taxon>
    </lineage>
</organism>
<dbReference type="CDD" id="cd00599">
    <property type="entry name" value="GH25_muramidase"/>
    <property type="match status" value="1"/>
</dbReference>
<keyword evidence="2 5" id="KW-0378">Hydrolase</keyword>
<protein>
    <submittedName>
        <fullName evidence="5">Glycoside hydrolase family 25 protein</fullName>
    </submittedName>
</protein>
<dbReference type="GO" id="GO:0016052">
    <property type="term" value="P:carbohydrate catabolic process"/>
    <property type="evidence" value="ECO:0007669"/>
    <property type="project" value="TreeGrafter"/>
</dbReference>
<dbReference type="KEGG" id="cik:H0194_10350"/>
<proteinExistence type="inferred from homology"/>